<dbReference type="PROSITE" id="PS51257">
    <property type="entry name" value="PROKAR_LIPOPROTEIN"/>
    <property type="match status" value="1"/>
</dbReference>
<dbReference type="OrthoDB" id="1525222at2"/>
<feature type="signal peptide" evidence="1">
    <location>
        <begin position="1"/>
        <end position="24"/>
    </location>
</feature>
<proteinExistence type="predicted"/>
<gene>
    <name evidence="3" type="ORF">BA195_01305</name>
</gene>
<sequence>MKKITYIIVLLLITSCTTSNTIYKAPKSLIPKDSMVILLTDMYIASSAENVKNKFLKKEKNYMMLVYEKYKIDSLRFDLSNKYYTSEIEEYSDMIKEVKKNLDSIETYYIGKDTLRGKNKKIEDKLILEEDFKEESKVVFKRKPLNIKKRE</sequence>
<keyword evidence="4" id="KW-1185">Reference proteome</keyword>
<dbReference type="RefSeq" id="WP_068701655.1">
    <property type="nucleotide sequence ID" value="NZ_JAUOSW010000001.1"/>
</dbReference>
<reference evidence="3 4" key="1">
    <citation type="submission" date="2016-06" db="EMBL/GenBank/DDBJ databases">
        <title>Draft Genome Sequence of Tenacibaculum soleae UCD-KL19.</title>
        <authorList>
            <person name="Eisen J.A."/>
            <person name="Coil D.A."/>
            <person name="Lujan K.M."/>
        </authorList>
    </citation>
    <scope>NUCLEOTIDE SEQUENCE [LARGE SCALE GENOMIC DNA]</scope>
    <source>
        <strain evidence="3 4">UCD-KL19</strain>
    </source>
</reference>
<feature type="domain" description="DUF4296" evidence="2">
    <location>
        <begin position="26"/>
        <end position="106"/>
    </location>
</feature>
<accession>A0A1B9Y0T3</accession>
<organism evidence="3 4">
    <name type="scientific">Tenacibaculum soleae</name>
    <dbReference type="NCBI Taxonomy" id="447689"/>
    <lineage>
        <taxon>Bacteria</taxon>
        <taxon>Pseudomonadati</taxon>
        <taxon>Bacteroidota</taxon>
        <taxon>Flavobacteriia</taxon>
        <taxon>Flavobacteriales</taxon>
        <taxon>Flavobacteriaceae</taxon>
        <taxon>Tenacibaculum</taxon>
    </lineage>
</organism>
<keyword evidence="1" id="KW-0732">Signal</keyword>
<evidence type="ECO:0000313" key="3">
    <source>
        <dbReference type="EMBL" id="OCK43369.1"/>
    </source>
</evidence>
<evidence type="ECO:0000313" key="4">
    <source>
        <dbReference type="Proteomes" id="UP000093186"/>
    </source>
</evidence>
<dbReference type="EMBL" id="MAKX01000001">
    <property type="protein sequence ID" value="OCK43369.1"/>
    <property type="molecule type" value="Genomic_DNA"/>
</dbReference>
<dbReference type="STRING" id="447689.BA195_01305"/>
<dbReference type="Proteomes" id="UP000093186">
    <property type="component" value="Unassembled WGS sequence"/>
</dbReference>
<evidence type="ECO:0000256" key="1">
    <source>
        <dbReference type="SAM" id="SignalP"/>
    </source>
</evidence>
<feature type="chain" id="PRO_5008640145" description="DUF4296 domain-containing protein" evidence="1">
    <location>
        <begin position="25"/>
        <end position="151"/>
    </location>
</feature>
<protein>
    <recommendedName>
        <fullName evidence="2">DUF4296 domain-containing protein</fullName>
    </recommendedName>
</protein>
<dbReference type="Pfam" id="PF14129">
    <property type="entry name" value="DUF4296"/>
    <property type="match status" value="1"/>
</dbReference>
<comment type="caution">
    <text evidence="3">The sequence shown here is derived from an EMBL/GenBank/DDBJ whole genome shotgun (WGS) entry which is preliminary data.</text>
</comment>
<dbReference type="AlphaFoldDB" id="A0A1B9Y0T3"/>
<name>A0A1B9Y0T3_9FLAO</name>
<evidence type="ECO:0000259" key="2">
    <source>
        <dbReference type="Pfam" id="PF14129"/>
    </source>
</evidence>
<dbReference type="InterPro" id="IPR025381">
    <property type="entry name" value="DUF4296"/>
</dbReference>